<keyword evidence="2" id="KW-1185">Reference proteome</keyword>
<dbReference type="SFLD" id="SFLDG01129">
    <property type="entry name" value="C1.5:_HAD__Beta-PGM__Phosphata"/>
    <property type="match status" value="1"/>
</dbReference>
<dbReference type="Gene3D" id="1.10.150.240">
    <property type="entry name" value="Putative phosphatase, domain 2"/>
    <property type="match status" value="1"/>
</dbReference>
<reference evidence="1" key="2">
    <citation type="submission" date="2024-05" db="EMBL/GenBank/DDBJ databases">
        <title>Rhodohalobacter halophilus gen. nov., sp. nov., a moderately halophilic member of the family Balneolaceae.</title>
        <authorList>
            <person name="Xia J."/>
        </authorList>
    </citation>
    <scope>NUCLEOTIDE SEQUENCE</scope>
    <source>
        <strain evidence="1">WB101</strain>
    </source>
</reference>
<gene>
    <name evidence="1" type="ORF">L6773_15710</name>
</gene>
<accession>A0ABS9KGN4</accession>
<name>A0ABS9KGN4_9BACT</name>
<dbReference type="CDD" id="cd16423">
    <property type="entry name" value="HAD_BPGM-like"/>
    <property type="match status" value="1"/>
</dbReference>
<dbReference type="Proteomes" id="UP001165366">
    <property type="component" value="Unassembled WGS sequence"/>
</dbReference>
<dbReference type="SUPFAM" id="SSF56784">
    <property type="entry name" value="HAD-like"/>
    <property type="match status" value="1"/>
</dbReference>
<dbReference type="NCBIfam" id="TIGR01509">
    <property type="entry name" value="HAD-SF-IA-v3"/>
    <property type="match status" value="1"/>
</dbReference>
<dbReference type="PANTHER" id="PTHR18901:SF38">
    <property type="entry name" value="PSEUDOURIDINE-5'-PHOSPHATASE"/>
    <property type="match status" value="1"/>
</dbReference>
<dbReference type="PRINTS" id="PR00413">
    <property type="entry name" value="HADHALOGNASE"/>
</dbReference>
<dbReference type="SFLD" id="SFLDS00003">
    <property type="entry name" value="Haloacid_Dehalogenase"/>
    <property type="match status" value="1"/>
</dbReference>
<dbReference type="InterPro" id="IPR036412">
    <property type="entry name" value="HAD-like_sf"/>
</dbReference>
<dbReference type="InterPro" id="IPR023214">
    <property type="entry name" value="HAD_sf"/>
</dbReference>
<dbReference type="InterPro" id="IPR023198">
    <property type="entry name" value="PGP-like_dom2"/>
</dbReference>
<dbReference type="InterPro" id="IPR041492">
    <property type="entry name" value="HAD_2"/>
</dbReference>
<comment type="caution">
    <text evidence="1">The sequence shown here is derived from an EMBL/GenBank/DDBJ whole genome shotgun (WGS) entry which is preliminary data.</text>
</comment>
<dbReference type="NCBIfam" id="TIGR01549">
    <property type="entry name" value="HAD-SF-IA-v1"/>
    <property type="match status" value="1"/>
</dbReference>
<dbReference type="EMBL" id="JAKLWS010000024">
    <property type="protein sequence ID" value="MCG2590024.1"/>
    <property type="molecule type" value="Genomic_DNA"/>
</dbReference>
<evidence type="ECO:0000313" key="1">
    <source>
        <dbReference type="EMBL" id="MCG2590024.1"/>
    </source>
</evidence>
<reference evidence="1" key="1">
    <citation type="submission" date="2022-01" db="EMBL/GenBank/DDBJ databases">
        <authorList>
            <person name="Wang Y."/>
        </authorList>
    </citation>
    <scope>NUCLEOTIDE SEQUENCE</scope>
    <source>
        <strain evidence="1">WB101</strain>
    </source>
</reference>
<dbReference type="Pfam" id="PF13419">
    <property type="entry name" value="HAD_2"/>
    <property type="match status" value="1"/>
</dbReference>
<dbReference type="InterPro" id="IPR006439">
    <property type="entry name" value="HAD-SF_hydro_IA"/>
</dbReference>
<dbReference type="SFLD" id="SFLDG01135">
    <property type="entry name" value="C1.5.6:_HAD__Beta-PGM__Phospha"/>
    <property type="match status" value="1"/>
</dbReference>
<sequence>MISCVIFDMDGVIIDSEPIYMQVEQDLFKEVGLELSHEEHATFVGRSDLWKVLKEKYKLDINIQEIHKEENKRYLDIIKNSFDGSPIKGVVDVIGELHDNSIKLALASSSEMKNIELVLTKFGLLNYFDLRISGADLETSKPHPEIFEKAAKMANRSPENCLVIEDSANGVRAAKAAGMQCIGFRNPNSGNQDLSTADWIIDSFDEFDLEKLEG</sequence>
<organism evidence="1 2">
    <name type="scientific">Rhodohalobacter sulfatireducens</name>
    <dbReference type="NCBI Taxonomy" id="2911366"/>
    <lineage>
        <taxon>Bacteria</taxon>
        <taxon>Pseudomonadati</taxon>
        <taxon>Balneolota</taxon>
        <taxon>Balneolia</taxon>
        <taxon>Balneolales</taxon>
        <taxon>Balneolaceae</taxon>
        <taxon>Rhodohalobacter</taxon>
    </lineage>
</organism>
<dbReference type="Gene3D" id="3.40.50.1000">
    <property type="entry name" value="HAD superfamily/HAD-like"/>
    <property type="match status" value="1"/>
</dbReference>
<evidence type="ECO:0000313" key="2">
    <source>
        <dbReference type="Proteomes" id="UP001165366"/>
    </source>
</evidence>
<proteinExistence type="predicted"/>
<dbReference type="PANTHER" id="PTHR18901">
    <property type="entry name" value="2-DEOXYGLUCOSE-6-PHOSPHATE PHOSPHATASE 2"/>
    <property type="match status" value="1"/>
</dbReference>
<dbReference type="RefSeq" id="WP_237855381.1">
    <property type="nucleotide sequence ID" value="NZ_JAKLWS010000024.1"/>
</dbReference>
<protein>
    <submittedName>
        <fullName evidence="1">HAD family phosphatase</fullName>
    </submittedName>
</protein>